<evidence type="ECO:0000313" key="16">
    <source>
        <dbReference type="RefSeq" id="XP_030077186.1"/>
    </source>
</evidence>
<keyword evidence="10 14" id="KW-0546">Nucleotide metabolism</keyword>
<dbReference type="FunFam" id="1.10.150.340:FF:000001">
    <property type="entry name" value="Cytosolic 5-nucleotidase 3-like"/>
    <property type="match status" value="1"/>
</dbReference>
<dbReference type="EC" id="3.1.3.5" evidence="14"/>
<comment type="similarity">
    <text evidence="3 14">Belongs to the pyrimidine 5'-nucleotidase family.</text>
</comment>
<keyword evidence="8 14" id="KW-0378">Hydrolase</keyword>
<dbReference type="CTD" id="115024"/>
<gene>
    <name evidence="16" type="primary">NT5C3B</name>
</gene>
<organism evidence="15 16">
    <name type="scientific">Microcaecilia unicolor</name>
    <dbReference type="NCBI Taxonomy" id="1415580"/>
    <lineage>
        <taxon>Eukaryota</taxon>
        <taxon>Metazoa</taxon>
        <taxon>Chordata</taxon>
        <taxon>Craniata</taxon>
        <taxon>Vertebrata</taxon>
        <taxon>Euteleostomi</taxon>
        <taxon>Amphibia</taxon>
        <taxon>Gymnophiona</taxon>
        <taxon>Siphonopidae</taxon>
        <taxon>Microcaecilia</taxon>
    </lineage>
</organism>
<evidence type="ECO:0000313" key="15">
    <source>
        <dbReference type="Proteomes" id="UP000515156"/>
    </source>
</evidence>
<evidence type="ECO:0000256" key="1">
    <source>
        <dbReference type="ARBA" id="ARBA00000815"/>
    </source>
</evidence>
<dbReference type="AlphaFoldDB" id="A0A6P7ZS21"/>
<reference evidence="16" key="1">
    <citation type="submission" date="2025-08" db="UniProtKB">
        <authorList>
            <consortium name="RefSeq"/>
        </authorList>
    </citation>
    <scope>IDENTIFICATION</scope>
</reference>
<name>A0A6P7ZS21_9AMPH</name>
<dbReference type="KEGG" id="muo:115481881"/>
<dbReference type="GO" id="GO:0000166">
    <property type="term" value="F:nucleotide binding"/>
    <property type="evidence" value="ECO:0007669"/>
    <property type="project" value="UniProtKB-KW"/>
</dbReference>
<dbReference type="SFLD" id="SFLDS00003">
    <property type="entry name" value="Haloacid_Dehalogenase"/>
    <property type="match status" value="1"/>
</dbReference>
<keyword evidence="7 14" id="KW-0547">Nucleotide-binding</keyword>
<evidence type="ECO:0000256" key="3">
    <source>
        <dbReference type="ARBA" id="ARBA00008389"/>
    </source>
</evidence>
<dbReference type="Pfam" id="PF05822">
    <property type="entry name" value="UMPH-1"/>
    <property type="match status" value="1"/>
</dbReference>
<evidence type="ECO:0000256" key="12">
    <source>
        <dbReference type="ARBA" id="ARBA00046090"/>
    </source>
</evidence>
<dbReference type="Proteomes" id="UP000515156">
    <property type="component" value="Chromosome 12"/>
</dbReference>
<evidence type="ECO:0000256" key="2">
    <source>
        <dbReference type="ARBA" id="ARBA00004496"/>
    </source>
</evidence>
<dbReference type="GO" id="GO:0009117">
    <property type="term" value="P:nucleotide metabolic process"/>
    <property type="evidence" value="ECO:0007669"/>
    <property type="project" value="UniProtKB-KW"/>
</dbReference>
<dbReference type="PANTHER" id="PTHR13045">
    <property type="entry name" value="5'-NUCLEOTIDASE"/>
    <property type="match status" value="1"/>
</dbReference>
<evidence type="ECO:0000256" key="5">
    <source>
        <dbReference type="ARBA" id="ARBA00022490"/>
    </source>
</evidence>
<dbReference type="GeneID" id="115481881"/>
<keyword evidence="5 14" id="KW-0963">Cytoplasm</keyword>
<dbReference type="InterPro" id="IPR036412">
    <property type="entry name" value="HAD-like_sf"/>
</dbReference>
<dbReference type="SUPFAM" id="SSF56784">
    <property type="entry name" value="HAD-like"/>
    <property type="match status" value="1"/>
</dbReference>
<evidence type="ECO:0000256" key="8">
    <source>
        <dbReference type="ARBA" id="ARBA00022801"/>
    </source>
</evidence>
<keyword evidence="9" id="KW-0460">Magnesium</keyword>
<dbReference type="OrthoDB" id="10014216at2759"/>
<evidence type="ECO:0000256" key="7">
    <source>
        <dbReference type="ARBA" id="ARBA00022741"/>
    </source>
</evidence>
<dbReference type="InterPro" id="IPR006434">
    <property type="entry name" value="Pyrimidine_nucleotidase_eu"/>
</dbReference>
<evidence type="ECO:0000256" key="11">
    <source>
        <dbReference type="ARBA" id="ARBA00036362"/>
    </source>
</evidence>
<comment type="catalytic activity">
    <reaction evidence="13">
        <text>N(7)-methyl-GMP + H2O = N(7)-methylguanosine + phosphate</text>
        <dbReference type="Rhea" id="RHEA:37107"/>
        <dbReference type="ChEBI" id="CHEBI:15377"/>
        <dbReference type="ChEBI" id="CHEBI:20794"/>
        <dbReference type="ChEBI" id="CHEBI:43474"/>
        <dbReference type="ChEBI" id="CHEBI:58285"/>
        <dbReference type="EC" id="3.1.3.91"/>
    </reaction>
</comment>
<sequence length="305" mass="34936">MQVPLNADTMVDLVADMVPESLKERVRMKNREHVNEIIESLRRGGKEKLQVISDFDMTLSRFKCDGRRCPTSYNIIENSHLVSETCRNKLQELFNTYCPLEKDTKKTTEEKYSLMVKWWSDAHDLLIQQKVPKQEIAGAVKESGAKLRDECNSFFKGLYSNEVPLFIFSAGIGDVLEEVLRQADVLDKNVTVVANYMDFDEKGLLMGFKGELIHTYNKNSSVLADTKYFQQQSERTNILLLGDSLGDPTMADGVTRVDSILKIGFLNDKVEENREAYLEAYDIVLEEVETMEVVNRILCFVYARN</sequence>
<accession>A0A6P7ZS21</accession>
<evidence type="ECO:0000256" key="14">
    <source>
        <dbReference type="RuleBase" id="RU361276"/>
    </source>
</evidence>
<comment type="catalytic activity">
    <reaction evidence="1 14">
        <text>a ribonucleoside 5'-phosphate + H2O = a ribonucleoside + phosphate</text>
        <dbReference type="Rhea" id="RHEA:12484"/>
        <dbReference type="ChEBI" id="CHEBI:15377"/>
        <dbReference type="ChEBI" id="CHEBI:18254"/>
        <dbReference type="ChEBI" id="CHEBI:43474"/>
        <dbReference type="ChEBI" id="CHEBI:58043"/>
        <dbReference type="EC" id="3.1.3.5"/>
    </reaction>
</comment>
<dbReference type="InterPro" id="IPR023214">
    <property type="entry name" value="HAD_sf"/>
</dbReference>
<comment type="catalytic activity">
    <reaction evidence="11">
        <text>CMP + H2O = cytidine + phosphate</text>
        <dbReference type="Rhea" id="RHEA:29367"/>
        <dbReference type="ChEBI" id="CHEBI:15377"/>
        <dbReference type="ChEBI" id="CHEBI:17562"/>
        <dbReference type="ChEBI" id="CHEBI:43474"/>
        <dbReference type="ChEBI" id="CHEBI:60377"/>
        <dbReference type="EC" id="3.1.3.91"/>
    </reaction>
</comment>
<comment type="function">
    <text evidence="12">Specifically hydrolyzes 7-methylguanosine monophosphate (m(7)GMP) to 7-methylguanosine and inorganic phosphate. The specific activity for m(7)GMP may protect cells against undesired salvage of m(7)GMP and its incorporation into nucleic acids. Also has weak activity for CMP. UMP and purine nucleotides are poor substrates.</text>
</comment>
<evidence type="ECO:0000256" key="13">
    <source>
        <dbReference type="ARBA" id="ARBA00048583"/>
    </source>
</evidence>
<comment type="subunit">
    <text evidence="4">Monomer.</text>
</comment>
<dbReference type="NCBIfam" id="TIGR01544">
    <property type="entry name" value="HAD-SF-IE"/>
    <property type="match status" value="1"/>
</dbReference>
<evidence type="ECO:0000256" key="9">
    <source>
        <dbReference type="ARBA" id="ARBA00022842"/>
    </source>
</evidence>
<keyword evidence="15" id="KW-1185">Reference proteome</keyword>
<dbReference type="PANTHER" id="PTHR13045:SF15">
    <property type="entry name" value="7-METHYLGUANOSINE PHOSPHATE-SPECIFIC 5'-NUCLEOTIDASE"/>
    <property type="match status" value="1"/>
</dbReference>
<dbReference type="RefSeq" id="XP_030077186.1">
    <property type="nucleotide sequence ID" value="XM_030221326.1"/>
</dbReference>
<comment type="subcellular location">
    <subcellularLocation>
        <location evidence="2 14">Cytoplasm</location>
    </subcellularLocation>
</comment>
<dbReference type="GO" id="GO:0000287">
    <property type="term" value="F:magnesium ion binding"/>
    <property type="evidence" value="ECO:0007669"/>
    <property type="project" value="InterPro"/>
</dbReference>
<dbReference type="GO" id="GO:0008253">
    <property type="term" value="F:5'-nucleotidase activity"/>
    <property type="evidence" value="ECO:0007669"/>
    <property type="project" value="UniProtKB-EC"/>
</dbReference>
<evidence type="ECO:0000256" key="10">
    <source>
        <dbReference type="ARBA" id="ARBA00023080"/>
    </source>
</evidence>
<evidence type="ECO:0000256" key="4">
    <source>
        <dbReference type="ARBA" id="ARBA00011245"/>
    </source>
</evidence>
<keyword evidence="6" id="KW-0479">Metal-binding</keyword>
<dbReference type="GO" id="GO:0005737">
    <property type="term" value="C:cytoplasm"/>
    <property type="evidence" value="ECO:0007669"/>
    <property type="project" value="UniProtKB-SubCell"/>
</dbReference>
<dbReference type="SFLD" id="SFLDG01128">
    <property type="entry name" value="C1.4:_5'-Nucleotidase_Like"/>
    <property type="match status" value="1"/>
</dbReference>
<dbReference type="Gene3D" id="1.10.150.340">
    <property type="entry name" value="Pyrimidine 5'-nucleotidase (UMPH-1), N-terminal domain"/>
    <property type="match status" value="1"/>
</dbReference>
<protein>
    <recommendedName>
        <fullName evidence="14">5'-nucleotidase</fullName>
        <ecNumber evidence="14">3.1.3.5</ecNumber>
    </recommendedName>
</protein>
<evidence type="ECO:0000256" key="6">
    <source>
        <dbReference type="ARBA" id="ARBA00022723"/>
    </source>
</evidence>
<proteinExistence type="inferred from homology"/>
<dbReference type="InParanoid" id="A0A6P7ZS21"/>
<dbReference type="Gene3D" id="3.40.50.1000">
    <property type="entry name" value="HAD superfamily/HAD-like"/>
    <property type="match status" value="1"/>
</dbReference>
<dbReference type="FunFam" id="3.40.50.1000:FF:000032">
    <property type="entry name" value="Cytosolic 5-nucleotidase 3-like"/>
    <property type="match status" value="1"/>
</dbReference>